<organism evidence="1 2">
    <name type="scientific">Xenorhabdus beddingii</name>
    <dbReference type="NCBI Taxonomy" id="40578"/>
    <lineage>
        <taxon>Bacteria</taxon>
        <taxon>Pseudomonadati</taxon>
        <taxon>Pseudomonadota</taxon>
        <taxon>Gammaproteobacteria</taxon>
        <taxon>Enterobacterales</taxon>
        <taxon>Morganellaceae</taxon>
        <taxon>Xenorhabdus</taxon>
    </lineage>
</organism>
<protein>
    <submittedName>
        <fullName evidence="1">Uncharacterized protein</fullName>
    </submittedName>
</protein>
<dbReference type="STRING" id="40578.Xbed_03123"/>
<keyword evidence="2" id="KW-1185">Reference proteome</keyword>
<sequence>MILLGITLINSCFQHCPKLIIKCSGSKLFFLARCRVSSRLAISSAMAVYFLLQPRDHFRNHGLQKAPDQHQYTAVVLTGSVSGLLKTLSLCSFGSAEQAVQDTFMQGRGQLSIQGLRHHFIAVSHGFRTGMFHDINSGNNHAIPPEVFQKLFCQKNTLISARCHRQQMCNAVLLYLPGECFYSKIAVTVRLNARGGFTVCINKSQTLFTEISHAGQR</sequence>
<dbReference type="EMBL" id="MUBK01000030">
    <property type="protein sequence ID" value="OTA18587.1"/>
    <property type="molecule type" value="Genomic_DNA"/>
</dbReference>
<proteinExistence type="predicted"/>
<evidence type="ECO:0000313" key="1">
    <source>
        <dbReference type="EMBL" id="OTA18587.1"/>
    </source>
</evidence>
<gene>
    <name evidence="1" type="ORF">Xbed_03123</name>
</gene>
<name>A0A1Y2SJK2_9GAMM</name>
<dbReference type="Proteomes" id="UP000194204">
    <property type="component" value="Unassembled WGS sequence"/>
</dbReference>
<comment type="caution">
    <text evidence="1">The sequence shown here is derived from an EMBL/GenBank/DDBJ whole genome shotgun (WGS) entry which is preliminary data.</text>
</comment>
<reference evidence="1 2" key="1">
    <citation type="submission" date="2017-01" db="EMBL/GenBank/DDBJ databases">
        <title>Deconstructing symbiosis and pathogenesis requirements using a combined genomic-metabolomic approach.</title>
        <authorList>
            <person name="Tobias N.J."/>
            <person name="Wolff H."/>
            <person name="Djahanschiri B."/>
            <person name="Ebersberger I."/>
            <person name="Bode H.B."/>
        </authorList>
    </citation>
    <scope>NUCLEOTIDE SEQUENCE [LARGE SCALE GENOMIC DNA]</scope>
    <source>
        <strain evidence="1 2">DSM 4764</strain>
    </source>
</reference>
<evidence type="ECO:0000313" key="2">
    <source>
        <dbReference type="Proteomes" id="UP000194204"/>
    </source>
</evidence>
<dbReference type="AlphaFoldDB" id="A0A1Y2SJK2"/>
<accession>A0A1Y2SJK2</accession>